<comment type="caution">
    <text evidence="2">The sequence shown here is derived from an EMBL/GenBank/DDBJ whole genome shotgun (WGS) entry which is preliminary data.</text>
</comment>
<dbReference type="Proteomes" id="UP001626550">
    <property type="component" value="Unassembled WGS sequence"/>
</dbReference>
<feature type="coiled-coil region" evidence="1">
    <location>
        <begin position="498"/>
        <end position="571"/>
    </location>
</feature>
<reference evidence="2 3" key="1">
    <citation type="submission" date="2024-11" db="EMBL/GenBank/DDBJ databases">
        <title>Adaptive evolution of stress response genes in parasites aligns with host niche diversity.</title>
        <authorList>
            <person name="Hahn C."/>
            <person name="Resl P."/>
        </authorList>
    </citation>
    <scope>NUCLEOTIDE SEQUENCE [LARGE SCALE GENOMIC DNA]</scope>
    <source>
        <strain evidence="2">EGGRZ-B1_66</strain>
        <tissue evidence="2">Body</tissue>
    </source>
</reference>
<gene>
    <name evidence="2" type="ORF">Ciccas_003360</name>
</gene>
<accession>A0ABD2QES1</accession>
<evidence type="ECO:0000313" key="2">
    <source>
        <dbReference type="EMBL" id="KAL3317975.1"/>
    </source>
</evidence>
<proteinExistence type="predicted"/>
<name>A0ABD2QES1_9PLAT</name>
<feature type="coiled-coil region" evidence="1">
    <location>
        <begin position="152"/>
        <end position="200"/>
    </location>
</feature>
<dbReference type="EMBL" id="JBJKFK010000303">
    <property type="protein sequence ID" value="KAL3317975.1"/>
    <property type="molecule type" value="Genomic_DNA"/>
</dbReference>
<feature type="coiled-coil region" evidence="1">
    <location>
        <begin position="416"/>
        <end position="450"/>
    </location>
</feature>
<protein>
    <submittedName>
        <fullName evidence="2">Uncharacterized protein</fullName>
    </submittedName>
</protein>
<feature type="coiled-coil region" evidence="1">
    <location>
        <begin position="305"/>
        <end position="346"/>
    </location>
</feature>
<dbReference type="AlphaFoldDB" id="A0ABD2QES1"/>
<keyword evidence="3" id="KW-1185">Reference proteome</keyword>
<keyword evidence="1" id="KW-0175">Coiled coil</keyword>
<evidence type="ECO:0000256" key="1">
    <source>
        <dbReference type="SAM" id="Coils"/>
    </source>
</evidence>
<sequence length="594" mass="67967">MLLPDFKSKIVFWLGFQPNDFEPRFELVENIMSIDGFHKNSTRNHLQTINLNELSLKKSSSYQNLKSTFSKNRLTKCSQQVSVDATSKMPMNSFYRKRNSTQNLSSFAENTQNSSFSRLSQEMASGEVEQGFMEIDQMQLNANRISVNSDLLSRVEKEKREYENRISDLTQLTESRKMEIEKLTFELRNCREEMQKATKLASSAILEANELRSQMELAGMAPEALRTFQVDDRTLTSFKDCNSILENTGSISHSQSESGTTNTNQMTRENAGLTNLSSLSSDWNDLNRLVSIYASDFGNPGPANVANLQGKLQQMEEDNYTTNEELQATMQELGDLQRSLDEAQESNRSLAFEREILLESLCTQTTKLEHCRLQISQLKQLLLTNREAQTVGTREAHFCEIFASIDQEKQALLAQNSDLAQSSDSLAQECRNLNEKLALLQSKYEALEAQHTSLATALAGEVIKSQSSEEDQGLTINHGVEWLANLKQQTEQVVEQVRSEMGQRILTMQEEMDSLKDQLDLARVEHEREATEWKLYERDLLKTVRVADGIKTEVEEELRRLATENHTLRDQVCCSLRYHLFHMHFLTVLYAWHV</sequence>
<organism evidence="2 3">
    <name type="scientific">Cichlidogyrus casuarinus</name>
    <dbReference type="NCBI Taxonomy" id="1844966"/>
    <lineage>
        <taxon>Eukaryota</taxon>
        <taxon>Metazoa</taxon>
        <taxon>Spiralia</taxon>
        <taxon>Lophotrochozoa</taxon>
        <taxon>Platyhelminthes</taxon>
        <taxon>Monogenea</taxon>
        <taxon>Monopisthocotylea</taxon>
        <taxon>Dactylogyridea</taxon>
        <taxon>Ancyrocephalidae</taxon>
        <taxon>Cichlidogyrus</taxon>
    </lineage>
</organism>
<evidence type="ECO:0000313" key="3">
    <source>
        <dbReference type="Proteomes" id="UP001626550"/>
    </source>
</evidence>